<dbReference type="GO" id="GO:0003723">
    <property type="term" value="F:RNA binding"/>
    <property type="evidence" value="ECO:0007669"/>
    <property type="project" value="TreeGrafter"/>
</dbReference>
<evidence type="ECO:0000313" key="14">
    <source>
        <dbReference type="WBParaSite" id="Pan_g2603.t1"/>
    </source>
</evidence>
<keyword evidence="9" id="KW-0175">Coiled coil</keyword>
<keyword evidence="2" id="KW-0507">mRNA processing</keyword>
<dbReference type="PROSITE" id="PS00690">
    <property type="entry name" value="DEAH_ATP_HELICASE"/>
    <property type="match status" value="1"/>
</dbReference>
<evidence type="ECO:0000259" key="12">
    <source>
        <dbReference type="PROSITE" id="PS51194"/>
    </source>
</evidence>
<evidence type="ECO:0000256" key="3">
    <source>
        <dbReference type="ARBA" id="ARBA00022741"/>
    </source>
</evidence>
<dbReference type="GO" id="GO:0040022">
    <property type="term" value="P:feminization of hermaphroditic germ-line"/>
    <property type="evidence" value="ECO:0007669"/>
    <property type="project" value="UniProtKB-ARBA"/>
</dbReference>
<dbReference type="InterPro" id="IPR014001">
    <property type="entry name" value="Helicase_ATP-bd"/>
</dbReference>
<dbReference type="Pfam" id="PF07717">
    <property type="entry name" value="OB_NTP_bind"/>
    <property type="match status" value="1"/>
</dbReference>
<dbReference type="Gene3D" id="1.20.120.1080">
    <property type="match status" value="1"/>
</dbReference>
<evidence type="ECO:0000313" key="13">
    <source>
        <dbReference type="Proteomes" id="UP000492821"/>
    </source>
</evidence>
<proteinExistence type="predicted"/>
<dbReference type="Gene3D" id="3.40.50.300">
    <property type="entry name" value="P-loop containing nucleotide triphosphate hydrolases"/>
    <property type="match status" value="2"/>
</dbReference>
<reference evidence="14" key="2">
    <citation type="submission" date="2020-10" db="UniProtKB">
        <authorList>
            <consortium name="WormBaseParasite"/>
        </authorList>
    </citation>
    <scope>IDENTIFICATION</scope>
</reference>
<dbReference type="PANTHER" id="PTHR18934:SF83">
    <property type="entry name" value="PRE-MRNA-SPLICING FACTOR ATP-DEPENDENT RNA HELICASE DHX16"/>
    <property type="match status" value="1"/>
</dbReference>
<protein>
    <recommendedName>
        <fullName evidence="1">RNA helicase</fullName>
        <ecNumber evidence="1">3.6.4.13</ecNumber>
    </recommendedName>
</protein>
<dbReference type="SMART" id="SM00847">
    <property type="entry name" value="HA2"/>
    <property type="match status" value="1"/>
</dbReference>
<keyword evidence="13" id="KW-1185">Reference proteome</keyword>
<dbReference type="InterPro" id="IPR027417">
    <property type="entry name" value="P-loop_NTPase"/>
</dbReference>
<dbReference type="Pfam" id="PF00270">
    <property type="entry name" value="DEAD"/>
    <property type="match status" value="1"/>
</dbReference>
<dbReference type="InterPro" id="IPR011709">
    <property type="entry name" value="DEAD-box_helicase_OB_fold"/>
</dbReference>
<dbReference type="InterPro" id="IPR048333">
    <property type="entry name" value="HA2_WH"/>
</dbReference>
<dbReference type="InterPro" id="IPR002464">
    <property type="entry name" value="DNA/RNA_helicase_DEAH_CS"/>
</dbReference>
<dbReference type="InterPro" id="IPR011545">
    <property type="entry name" value="DEAD/DEAH_box_helicase_dom"/>
</dbReference>
<dbReference type="PROSITE" id="PS51194">
    <property type="entry name" value="HELICASE_CTER"/>
    <property type="match status" value="1"/>
</dbReference>
<organism evidence="13 14">
    <name type="scientific">Panagrellus redivivus</name>
    <name type="common">Microworm</name>
    <dbReference type="NCBI Taxonomy" id="6233"/>
    <lineage>
        <taxon>Eukaryota</taxon>
        <taxon>Metazoa</taxon>
        <taxon>Ecdysozoa</taxon>
        <taxon>Nematoda</taxon>
        <taxon>Chromadorea</taxon>
        <taxon>Rhabditida</taxon>
        <taxon>Tylenchina</taxon>
        <taxon>Panagrolaimomorpha</taxon>
        <taxon>Panagrolaimoidea</taxon>
        <taxon>Panagrolaimidae</taxon>
        <taxon>Panagrellus</taxon>
    </lineage>
</organism>
<keyword evidence="5" id="KW-0347">Helicase</keyword>
<dbReference type="CDD" id="cd18791">
    <property type="entry name" value="SF2_C_RHA"/>
    <property type="match status" value="1"/>
</dbReference>
<dbReference type="Pfam" id="PF00271">
    <property type="entry name" value="Helicase_C"/>
    <property type="match status" value="1"/>
</dbReference>
<feature type="region of interest" description="Disordered" evidence="10">
    <location>
        <begin position="104"/>
        <end position="179"/>
    </location>
</feature>
<dbReference type="GO" id="GO:0008380">
    <property type="term" value="P:RNA splicing"/>
    <property type="evidence" value="ECO:0007669"/>
    <property type="project" value="UniProtKB-KW"/>
</dbReference>
<dbReference type="WBParaSite" id="Pan_g2603.t1">
    <property type="protein sequence ID" value="Pan_g2603.t1"/>
    <property type="gene ID" value="Pan_g2603"/>
</dbReference>
<evidence type="ECO:0000256" key="1">
    <source>
        <dbReference type="ARBA" id="ARBA00012552"/>
    </source>
</evidence>
<keyword evidence="6" id="KW-0067">ATP-binding</keyword>
<keyword evidence="7" id="KW-0508">mRNA splicing</keyword>
<dbReference type="SUPFAM" id="SSF52540">
    <property type="entry name" value="P-loop containing nucleoside triphosphate hydrolases"/>
    <property type="match status" value="1"/>
</dbReference>
<dbReference type="SMART" id="SM00490">
    <property type="entry name" value="HELICc"/>
    <property type="match status" value="1"/>
</dbReference>
<evidence type="ECO:0000256" key="9">
    <source>
        <dbReference type="SAM" id="Coils"/>
    </source>
</evidence>
<dbReference type="EC" id="3.6.4.13" evidence="1"/>
<dbReference type="Pfam" id="PF04408">
    <property type="entry name" value="WHD_HA2"/>
    <property type="match status" value="1"/>
</dbReference>
<accession>A0A7E4ZXY9</accession>
<dbReference type="AlphaFoldDB" id="A0A7E4ZXY9"/>
<keyword evidence="3" id="KW-0547">Nucleotide-binding</keyword>
<dbReference type="FunFam" id="3.40.50.300:FF:000594">
    <property type="entry name" value="Pre-mRNA-splicing factor ATP-dependent RNA helicase"/>
    <property type="match status" value="1"/>
</dbReference>
<dbReference type="Proteomes" id="UP000492821">
    <property type="component" value="Unassembled WGS sequence"/>
</dbReference>
<dbReference type="PROSITE" id="PS51192">
    <property type="entry name" value="HELICASE_ATP_BIND_1"/>
    <property type="match status" value="1"/>
</dbReference>
<keyword evidence="4" id="KW-0378">Hydrolase</keyword>
<feature type="compositionally biased region" description="Basic and acidic residues" evidence="10">
    <location>
        <begin position="158"/>
        <end position="179"/>
    </location>
</feature>
<dbReference type="InterPro" id="IPR001650">
    <property type="entry name" value="Helicase_C-like"/>
</dbReference>
<evidence type="ECO:0000256" key="2">
    <source>
        <dbReference type="ARBA" id="ARBA00022664"/>
    </source>
</evidence>
<dbReference type="GO" id="GO:0071013">
    <property type="term" value="C:catalytic step 2 spliceosome"/>
    <property type="evidence" value="ECO:0007669"/>
    <property type="project" value="TreeGrafter"/>
</dbReference>
<evidence type="ECO:0000256" key="5">
    <source>
        <dbReference type="ARBA" id="ARBA00022806"/>
    </source>
</evidence>
<feature type="coiled-coil region" evidence="9">
    <location>
        <begin position="907"/>
        <end position="934"/>
    </location>
</feature>
<comment type="catalytic activity">
    <reaction evidence="8">
        <text>ATP + H2O = ADP + phosphate + H(+)</text>
        <dbReference type="Rhea" id="RHEA:13065"/>
        <dbReference type="ChEBI" id="CHEBI:15377"/>
        <dbReference type="ChEBI" id="CHEBI:15378"/>
        <dbReference type="ChEBI" id="CHEBI:30616"/>
        <dbReference type="ChEBI" id="CHEBI:43474"/>
        <dbReference type="ChEBI" id="CHEBI:456216"/>
        <dbReference type="EC" id="3.6.4.13"/>
    </reaction>
</comment>
<dbReference type="GO" id="GO:0006397">
    <property type="term" value="P:mRNA processing"/>
    <property type="evidence" value="ECO:0007669"/>
    <property type="project" value="UniProtKB-KW"/>
</dbReference>
<dbReference type="InterPro" id="IPR007502">
    <property type="entry name" value="Helicase-assoc_dom"/>
</dbReference>
<feature type="region of interest" description="Disordered" evidence="10">
    <location>
        <begin position="1020"/>
        <end position="1041"/>
    </location>
</feature>
<evidence type="ECO:0000256" key="10">
    <source>
        <dbReference type="SAM" id="MobiDB-lite"/>
    </source>
</evidence>
<dbReference type="Pfam" id="PF21010">
    <property type="entry name" value="HA2_C"/>
    <property type="match status" value="1"/>
</dbReference>
<dbReference type="SMART" id="SM00487">
    <property type="entry name" value="DEXDc"/>
    <property type="match status" value="1"/>
</dbReference>
<evidence type="ECO:0000259" key="11">
    <source>
        <dbReference type="PROSITE" id="PS51192"/>
    </source>
</evidence>
<name>A0A7E4ZXY9_PANRE</name>
<dbReference type="GO" id="GO:0016787">
    <property type="term" value="F:hydrolase activity"/>
    <property type="evidence" value="ECO:0007669"/>
    <property type="project" value="UniProtKB-KW"/>
</dbReference>
<feature type="domain" description="Helicase C-terminal" evidence="12">
    <location>
        <begin position="596"/>
        <end position="770"/>
    </location>
</feature>
<dbReference type="GO" id="GO:0005524">
    <property type="term" value="F:ATP binding"/>
    <property type="evidence" value="ECO:0007669"/>
    <property type="project" value="UniProtKB-KW"/>
</dbReference>
<evidence type="ECO:0000256" key="8">
    <source>
        <dbReference type="ARBA" id="ARBA00047984"/>
    </source>
</evidence>
<dbReference type="FunFam" id="1.20.120.1080:FF:000001">
    <property type="entry name" value="Pre-mRNA-splicing factor ATP-dependent RNA helicase"/>
    <property type="match status" value="1"/>
</dbReference>
<feature type="compositionally biased region" description="Low complexity" evidence="10">
    <location>
        <begin position="114"/>
        <end position="123"/>
    </location>
</feature>
<dbReference type="FunFam" id="3.40.50.300:FF:000007">
    <property type="entry name" value="Pre-mRNA-splicing factor ATP-dependent RNA helicase"/>
    <property type="match status" value="1"/>
</dbReference>
<reference evidence="13" key="1">
    <citation type="journal article" date="2013" name="Genetics">
        <title>The draft genome and transcriptome of Panagrellus redivivus are shaped by the harsh demands of a free-living lifestyle.</title>
        <authorList>
            <person name="Srinivasan J."/>
            <person name="Dillman A.R."/>
            <person name="Macchietto M.G."/>
            <person name="Heikkinen L."/>
            <person name="Lakso M."/>
            <person name="Fracchia K.M."/>
            <person name="Antoshechkin I."/>
            <person name="Mortazavi A."/>
            <person name="Wong G."/>
            <person name="Sternberg P.W."/>
        </authorList>
    </citation>
    <scope>NUCLEOTIDE SEQUENCE [LARGE SCALE GENOMIC DNA]</scope>
    <source>
        <strain evidence="13">MT8872</strain>
    </source>
</reference>
<sequence length="1041" mass="117778">MDGKKLQTWVNDELHSILGFSETELVICIIGLARSKSPDQLIRSIQELDPKFPNNVTTKAFATQLIGFLNKGKNASASKAPPAPTKAQLRTAELERMNRQLQTLPMGYDDTPAPSSSKPSKSKSSSDKKSSKSLRKRNADSSSEDEVVIPSRTVKPSKFNDDSDGDIDKIEAEDGRDARERDAFAKRLREKDKANTRVVMSKHEAKAAADARKRLKMAEGDEKDLHALAKPLRYESRKQYLEKRKEDKIYELEQQVTIDKQIFDYDELTEKEKLDFDYRQKILENVKKYDQAGNILKQDRYHLPDATKDIPTAYIEEEDIPGGDGRRWEQERMKTATFRAGAKDRIKDDYSDELLLDEQIDFIQTSLMPGADEAPKEPPISAAQKKKMTIDETRKSLPVFAFREEFIQAVKDHQVLIIEGETGSGKTTQLPQYLYEAGFCADKKRIGCTQPRRVAAMSVASRVAEEVGTKLGAVVGYSIRFEDCTSERTAIKYMTDGMLLREFMNEPDLASYSVMMIDEAHERTLHTDILFGLVKDIARFRPDLKLLISSATLDADKFSKFFDNAPIFRIPGRRFPVDIYYTKAPETDYVDAAVISILQIHMTQPLPGDILVFLTGQEEIENIQEALNERIKFLGSRIKELIVLPIYANLPSDMQVKIFEPTPPTARKVVLATNIAETSVTIDGITYVIDPGFVKQNSYDARSGIEQLNVVPIAKAAANQRAGRAGRTGPGKCFRLYTAWCYKHELEDQPTPEIQRTNLGNVVLLLLSIGINDLVHFDFLDPPPKETLIAALEHLYALGALNHKGELTTLGRKMAEFPTDPAMSKMILASDEYGCSEEIITIAAMLSVNASIFYRPKAMAVHADAARKGFWSPVGDHLTLLNVFNRWKETNFSTQWCMESFVQHRTMKRARDIREQLEALLERVEIEAKSTTDTEAIRKAIAAGYFYNLAKLDKGSFKTVKHRHTTQIHPNSSLFEDPPRWVMYYELVMTTKEFMREVIDVDPRWLSKIAPHYYKSNELEDATTKKTARKAGKSAAELQGK</sequence>
<evidence type="ECO:0000256" key="7">
    <source>
        <dbReference type="ARBA" id="ARBA00023187"/>
    </source>
</evidence>
<feature type="domain" description="Helicase ATP-binding" evidence="11">
    <location>
        <begin position="407"/>
        <end position="571"/>
    </location>
</feature>
<dbReference type="GO" id="GO:0003724">
    <property type="term" value="F:RNA helicase activity"/>
    <property type="evidence" value="ECO:0007669"/>
    <property type="project" value="UniProtKB-EC"/>
</dbReference>
<evidence type="ECO:0000256" key="4">
    <source>
        <dbReference type="ARBA" id="ARBA00022801"/>
    </source>
</evidence>
<evidence type="ECO:0000256" key="6">
    <source>
        <dbReference type="ARBA" id="ARBA00022840"/>
    </source>
</evidence>
<dbReference type="PANTHER" id="PTHR18934">
    <property type="entry name" value="ATP-DEPENDENT RNA HELICASE"/>
    <property type="match status" value="1"/>
</dbReference>